<evidence type="ECO:0000256" key="2">
    <source>
        <dbReference type="ARBA" id="ARBA00022692"/>
    </source>
</evidence>
<dbReference type="PANTHER" id="PTHR16201:SF37">
    <property type="entry name" value="PQ-LOOP REPEAT-CONTAINING PROTEIN"/>
    <property type="match status" value="1"/>
</dbReference>
<keyword evidence="4 5" id="KW-0472">Membrane</keyword>
<feature type="transmembrane region" description="Helical" evidence="5">
    <location>
        <begin position="161"/>
        <end position="182"/>
    </location>
</feature>
<dbReference type="Pfam" id="PF04193">
    <property type="entry name" value="PQ-loop"/>
    <property type="match status" value="2"/>
</dbReference>
<feature type="transmembrane region" description="Helical" evidence="5">
    <location>
        <begin position="128"/>
        <end position="149"/>
    </location>
</feature>
<evidence type="ECO:0008006" key="8">
    <source>
        <dbReference type="Google" id="ProtNLM"/>
    </source>
</evidence>
<evidence type="ECO:0000256" key="4">
    <source>
        <dbReference type="ARBA" id="ARBA00023136"/>
    </source>
</evidence>
<dbReference type="PANTHER" id="PTHR16201">
    <property type="entry name" value="SEVEN TRANSMEMBRANE PROTEIN 1-RELATED"/>
    <property type="match status" value="1"/>
</dbReference>
<feature type="transmembrane region" description="Helical" evidence="5">
    <location>
        <begin position="188"/>
        <end position="214"/>
    </location>
</feature>
<sequence length="298" mass="32719">MNIPAAANALGTLGAVCWSIQLIPQIVINYRRHNAVGLQPSMMMLWAWAGVPLGVYNIVEDFNVALQVQPQILTFLSLATWIQCFYYQRNWSILCSLAVVAPIAAAMAGIQVALIIGLRIVKDRGTEWPMILMATLSAALLAAGVLRHYWDIYLHRTVRGISFIFVAIDAAGDVFSLASIFFQPRIDVLGIVIYTSEFVLWCGVFVCGGYFNLLPWARKRLREREYAGRTSFVANETPGSASGAAVDIALHDLPSSTSVFRTASRDESGLRVWAKVCPMIILSGESYQLAAAPGHQSH</sequence>
<dbReference type="RefSeq" id="XP_022479101.1">
    <property type="nucleotide sequence ID" value="XM_022614487.1"/>
</dbReference>
<reference evidence="6 7" key="1">
    <citation type="submission" date="2016-09" db="EMBL/GenBank/DDBJ databases">
        <authorList>
            <person name="Capua I."/>
            <person name="De Benedictis P."/>
            <person name="Joannis T."/>
            <person name="Lombin L.H."/>
            <person name="Cattoli G."/>
        </authorList>
    </citation>
    <scope>NUCLEOTIDE SEQUENCE [LARGE SCALE GENOMIC DNA]</scope>
    <source>
        <strain evidence="6 7">IMI 309357</strain>
    </source>
</reference>
<feature type="transmembrane region" description="Helical" evidence="5">
    <location>
        <begin position="42"/>
        <end position="59"/>
    </location>
</feature>
<dbReference type="EMBL" id="MJBS01000016">
    <property type="protein sequence ID" value="OHF01959.1"/>
    <property type="molecule type" value="Genomic_DNA"/>
</dbReference>
<evidence type="ECO:0000313" key="7">
    <source>
        <dbReference type="Proteomes" id="UP000176998"/>
    </source>
</evidence>
<evidence type="ECO:0000256" key="5">
    <source>
        <dbReference type="SAM" id="Phobius"/>
    </source>
</evidence>
<dbReference type="Proteomes" id="UP000176998">
    <property type="component" value="Unassembled WGS sequence"/>
</dbReference>
<comment type="caution">
    <text evidence="6">The sequence shown here is derived from an EMBL/GenBank/DDBJ whole genome shotgun (WGS) entry which is preliminary data.</text>
</comment>
<evidence type="ECO:0000313" key="6">
    <source>
        <dbReference type="EMBL" id="OHF01959.1"/>
    </source>
</evidence>
<evidence type="ECO:0000256" key="1">
    <source>
        <dbReference type="ARBA" id="ARBA00004141"/>
    </source>
</evidence>
<dbReference type="Gene3D" id="1.20.1280.290">
    <property type="match status" value="1"/>
</dbReference>
<dbReference type="SMART" id="SM00679">
    <property type="entry name" value="CTNS"/>
    <property type="match status" value="2"/>
</dbReference>
<proteinExistence type="predicted"/>
<keyword evidence="3 5" id="KW-1133">Transmembrane helix</keyword>
<accession>A0A1G4BKH9</accession>
<protein>
    <recommendedName>
        <fullName evidence="8">PQ loop repeat protein</fullName>
    </recommendedName>
</protein>
<dbReference type="GeneID" id="34555997"/>
<dbReference type="OrthoDB" id="407617at2759"/>
<dbReference type="InterPro" id="IPR006603">
    <property type="entry name" value="PQ-loop_rpt"/>
</dbReference>
<gene>
    <name evidence="6" type="ORF">CORC01_02837</name>
</gene>
<dbReference type="AlphaFoldDB" id="A0A1G4BKH9"/>
<comment type="subcellular location">
    <subcellularLocation>
        <location evidence="1">Membrane</location>
        <topology evidence="1">Multi-pass membrane protein</topology>
    </subcellularLocation>
</comment>
<keyword evidence="2 5" id="KW-0812">Transmembrane</keyword>
<keyword evidence="7" id="KW-1185">Reference proteome</keyword>
<dbReference type="GO" id="GO:0016020">
    <property type="term" value="C:membrane"/>
    <property type="evidence" value="ECO:0007669"/>
    <property type="project" value="UniProtKB-SubCell"/>
</dbReference>
<dbReference type="InterPro" id="IPR051415">
    <property type="entry name" value="LAAT-1"/>
</dbReference>
<feature type="transmembrane region" description="Helical" evidence="5">
    <location>
        <begin position="6"/>
        <end position="30"/>
    </location>
</feature>
<evidence type="ECO:0000256" key="3">
    <source>
        <dbReference type="ARBA" id="ARBA00022989"/>
    </source>
</evidence>
<name>A0A1G4BKH9_9PEZI</name>
<organism evidence="6 7">
    <name type="scientific">Colletotrichum orchidophilum</name>
    <dbReference type="NCBI Taxonomy" id="1209926"/>
    <lineage>
        <taxon>Eukaryota</taxon>
        <taxon>Fungi</taxon>
        <taxon>Dikarya</taxon>
        <taxon>Ascomycota</taxon>
        <taxon>Pezizomycotina</taxon>
        <taxon>Sordariomycetes</taxon>
        <taxon>Hypocreomycetidae</taxon>
        <taxon>Glomerellales</taxon>
        <taxon>Glomerellaceae</taxon>
        <taxon>Colletotrichum</taxon>
    </lineage>
</organism>
<feature type="transmembrane region" description="Helical" evidence="5">
    <location>
        <begin position="94"/>
        <end position="116"/>
    </location>
</feature>